<dbReference type="InterPro" id="IPR044527">
    <property type="entry name" value="NrtA/CpmA_ABC-bd_dom"/>
</dbReference>
<evidence type="ECO:0000256" key="5">
    <source>
        <dbReference type="ARBA" id="ARBA00023136"/>
    </source>
</evidence>
<dbReference type="EMBL" id="CP140153">
    <property type="protein sequence ID" value="WQH17281.1"/>
    <property type="molecule type" value="Genomic_DNA"/>
</dbReference>
<evidence type="ECO:0000313" key="7">
    <source>
        <dbReference type="EMBL" id="WQH17281.1"/>
    </source>
</evidence>
<proteinExistence type="predicted"/>
<keyword evidence="8" id="KW-1185">Reference proteome</keyword>
<evidence type="ECO:0000256" key="6">
    <source>
        <dbReference type="SAM" id="MobiDB-lite"/>
    </source>
</evidence>
<dbReference type="Pfam" id="PF13379">
    <property type="entry name" value="NMT1_2"/>
    <property type="match status" value="1"/>
</dbReference>
<evidence type="ECO:0000256" key="2">
    <source>
        <dbReference type="ARBA" id="ARBA00022448"/>
    </source>
</evidence>
<dbReference type="Proteomes" id="UP001327459">
    <property type="component" value="Chromosome"/>
</dbReference>
<sequence>MHPTHKTTYQPEKPRLALGFIPLTDCAPLIVAREQGLFQKWGINVELKREVSWANIRDRVIIGELDGAQMLAPMPLACTAGLGSVTKAMLAPFVLNLNGNAITLSASLHRELLEQAGDSDPEALGRALKQLVSRERAEGLAKRTFATVFPYSMHTLQLRLWLKHHGIEPDRDVRIVVIPPPQMVANLDQGHVDGFCVGEPWNTLAVQQGAGHIAITGYEIWNNSPEKVLGVTRAWAEAHPQTLKALMAALYEACAWLDEPANRLDAARMIAEAHVIDAPEDAITPSLAGQLRMGRDEPIVELPDFNVFHRYAANYPWWSQAMWMLEQLRLDGDLAGEQSPDTARLAAEVFDDRPYRELMQELGEPLPAERSKREGDHPANWQDDSGQTLGADRFLDGRTFDPSG</sequence>
<dbReference type="SUPFAM" id="SSF53850">
    <property type="entry name" value="Periplasmic binding protein-like II"/>
    <property type="match status" value="1"/>
</dbReference>
<feature type="region of interest" description="Disordered" evidence="6">
    <location>
        <begin position="360"/>
        <end position="404"/>
    </location>
</feature>
<evidence type="ECO:0000256" key="1">
    <source>
        <dbReference type="ARBA" id="ARBA00004308"/>
    </source>
</evidence>
<keyword evidence="3" id="KW-1003">Cell membrane</keyword>
<protein>
    <submittedName>
        <fullName evidence="7">CmpA/NrtA family ABC transporter substrate-binding protein</fullName>
    </submittedName>
</protein>
<gene>
    <name evidence="7" type="ORF">SR882_05090</name>
</gene>
<accession>A0ABZ0YYL2</accession>
<dbReference type="PANTHER" id="PTHR30024">
    <property type="entry name" value="ALIPHATIC SULFONATES-BINDING PROTEIN-RELATED"/>
    <property type="match status" value="1"/>
</dbReference>
<keyword evidence="5" id="KW-0472">Membrane</keyword>
<dbReference type="PANTHER" id="PTHR30024:SF43">
    <property type="entry name" value="BLL4572 PROTEIN"/>
    <property type="match status" value="1"/>
</dbReference>
<dbReference type="RefSeq" id="WP_322522253.1">
    <property type="nucleotide sequence ID" value="NZ_CP140153.1"/>
</dbReference>
<dbReference type="CDD" id="cd13553">
    <property type="entry name" value="PBP2_NrtA_CpmA_like"/>
    <property type="match status" value="1"/>
</dbReference>
<name>A0ABZ0YYL2_9GAMM</name>
<evidence type="ECO:0000313" key="8">
    <source>
        <dbReference type="Proteomes" id="UP001327459"/>
    </source>
</evidence>
<feature type="compositionally biased region" description="Basic and acidic residues" evidence="6">
    <location>
        <begin position="367"/>
        <end position="377"/>
    </location>
</feature>
<evidence type="ECO:0000256" key="3">
    <source>
        <dbReference type="ARBA" id="ARBA00022475"/>
    </source>
</evidence>
<comment type="subcellular location">
    <subcellularLocation>
        <location evidence="1">Endomembrane system</location>
    </subcellularLocation>
</comment>
<keyword evidence="2" id="KW-0813">Transport</keyword>
<dbReference type="Gene3D" id="3.40.190.10">
    <property type="entry name" value="Periplasmic binding protein-like II"/>
    <property type="match status" value="2"/>
</dbReference>
<feature type="compositionally biased region" description="Basic and acidic residues" evidence="6">
    <location>
        <begin position="393"/>
        <end position="404"/>
    </location>
</feature>
<evidence type="ECO:0000256" key="4">
    <source>
        <dbReference type="ARBA" id="ARBA00022519"/>
    </source>
</evidence>
<reference evidence="7 8" key="1">
    <citation type="submission" date="2023-11" db="EMBL/GenBank/DDBJ databases">
        <title>MicrobeMod: A computational toolkit for identifying prokaryotic methylation and restriction-modification with nanopore sequencing.</title>
        <authorList>
            <person name="Crits-Christoph A."/>
            <person name="Kang S.C."/>
            <person name="Lee H."/>
            <person name="Ostrov N."/>
        </authorList>
    </citation>
    <scope>NUCLEOTIDE SEQUENCE [LARGE SCALE GENOMIC DNA]</scope>
    <source>
        <strain evidence="7 8">ATCC 49870</strain>
    </source>
</reference>
<organism evidence="7 8">
    <name type="scientific">Guyparkeria halophila</name>
    <dbReference type="NCBI Taxonomy" id="47960"/>
    <lineage>
        <taxon>Bacteria</taxon>
        <taxon>Pseudomonadati</taxon>
        <taxon>Pseudomonadota</taxon>
        <taxon>Gammaproteobacteria</taxon>
        <taxon>Chromatiales</taxon>
        <taxon>Thioalkalibacteraceae</taxon>
        <taxon>Guyparkeria</taxon>
    </lineage>
</organism>
<keyword evidence="4" id="KW-0997">Cell inner membrane</keyword>